<dbReference type="AlphaFoldDB" id="A0A8S9YKE5"/>
<organism evidence="1 2">
    <name type="scientific">Paragonimus skrjabini miyazakii</name>
    <dbReference type="NCBI Taxonomy" id="59628"/>
    <lineage>
        <taxon>Eukaryota</taxon>
        <taxon>Metazoa</taxon>
        <taxon>Spiralia</taxon>
        <taxon>Lophotrochozoa</taxon>
        <taxon>Platyhelminthes</taxon>
        <taxon>Trematoda</taxon>
        <taxon>Digenea</taxon>
        <taxon>Plagiorchiida</taxon>
        <taxon>Troglotremata</taxon>
        <taxon>Troglotrematidae</taxon>
        <taxon>Paragonimus</taxon>
    </lineage>
</organism>
<protein>
    <submittedName>
        <fullName evidence="1">Uncharacterized protein</fullName>
    </submittedName>
</protein>
<name>A0A8S9YKE5_9TREM</name>
<dbReference type="Proteomes" id="UP000822476">
    <property type="component" value="Unassembled WGS sequence"/>
</dbReference>
<dbReference type="OrthoDB" id="6322202at2759"/>
<proteinExistence type="predicted"/>
<accession>A0A8S9YKE5</accession>
<evidence type="ECO:0000313" key="1">
    <source>
        <dbReference type="EMBL" id="KAF7234305.1"/>
    </source>
</evidence>
<sequence>MVARRELRLPVDSTLPLTAIDLLLSVYCVTKLLRDLQMTHQLARNPLSGYQHHLGSPLQPGASVYIDIFEQVLSDRICRIRGPGKPDMHSFTARFNKLKPTTKGVTALPPSNWVATNDAPLGATVHVEISPKEEASTEVAHAEIRDYVFLRGGDFVLAKTHHTCNFVHAFSSLPPNPEIGVEERYKNTPNK</sequence>
<gene>
    <name evidence="1" type="ORF">EG68_12224</name>
</gene>
<keyword evidence="2" id="KW-1185">Reference proteome</keyword>
<comment type="caution">
    <text evidence="1">The sequence shown here is derived from an EMBL/GenBank/DDBJ whole genome shotgun (WGS) entry which is preliminary data.</text>
</comment>
<reference evidence="1" key="1">
    <citation type="submission" date="2019-07" db="EMBL/GenBank/DDBJ databases">
        <title>Annotation for the trematode Paragonimus miyazaki's.</title>
        <authorList>
            <person name="Choi Y.-J."/>
        </authorList>
    </citation>
    <scope>NUCLEOTIDE SEQUENCE</scope>
    <source>
        <strain evidence="1">Japan</strain>
    </source>
</reference>
<dbReference type="EMBL" id="JTDE01010489">
    <property type="protein sequence ID" value="KAF7234305.1"/>
    <property type="molecule type" value="Genomic_DNA"/>
</dbReference>
<evidence type="ECO:0000313" key="2">
    <source>
        <dbReference type="Proteomes" id="UP000822476"/>
    </source>
</evidence>